<dbReference type="Gene3D" id="1.25.40.10">
    <property type="entry name" value="Tetratricopeptide repeat domain"/>
    <property type="match status" value="1"/>
</dbReference>
<dbReference type="SUPFAM" id="SSF48452">
    <property type="entry name" value="TPR-like"/>
    <property type="match status" value="1"/>
</dbReference>
<sequence length="620" mass="68600">MDGPYTQDRALEDIPGAAHALDLFLASHMVESEQFCHESDPTKERLYFASGYGLVQFVKGLMSYEDEDLLAAIGHTKHGNVIAQQHRKKHASLARRMAGLVVGSDSISGVGFIKSMTPVERHAELIYAETLFEKALLGIVYSGDWLAFIKEALNLRSTVNTYRALGKYLDAMDAAAVSRGEGPIDTSIDPHFRSGVYLGVGATNMILSLMPSRLLSIVELFGFKGDRMHGLELLMKAGGWTEDSDEPGIGAAEEGVRRSICDMALLIFHLVLSSFTVTGVSIPTASKILAYNLRRYPRGVFFLFGQGRLHLLRGQPSLAIASYQKAISIQSQYRNLHHISFWEMAIANFALWEVRESLESWRELEREATWSRAVYAYGIAVCLLQLGGEERREEAAGFLEKVPGLLQRIAGKSIPMEKFVARKSRKFKKQHNRLALPALEFGYFFLAIKNAPRPVIIGKMLPVIASLQSTLSQHAEAPEGYEGGHGGYWDDLCLASFLEGVCLRYVAHPDPDAIVDPSEKLSISQADAETTALAAFQRVLDNGPKIDLDHHLVYHTHYELGRLLACMGKVDDGRKHLDLVLSGKSLEVNSSTRKGKYSMEGALLMRTNAAVEALEHHRGV</sequence>
<dbReference type="InterPro" id="IPR011990">
    <property type="entry name" value="TPR-like_helical_dom_sf"/>
</dbReference>
<evidence type="ECO:0000313" key="2">
    <source>
        <dbReference type="Proteomes" id="UP000294933"/>
    </source>
</evidence>
<evidence type="ECO:0008006" key="3">
    <source>
        <dbReference type="Google" id="ProtNLM"/>
    </source>
</evidence>
<dbReference type="GO" id="GO:0005634">
    <property type="term" value="C:nucleus"/>
    <property type="evidence" value="ECO:0007669"/>
    <property type="project" value="TreeGrafter"/>
</dbReference>
<dbReference type="AlphaFoldDB" id="A0A4Y7PYU3"/>
<evidence type="ECO:0000313" key="1">
    <source>
        <dbReference type="EMBL" id="TDL19779.1"/>
    </source>
</evidence>
<organism evidence="1 2">
    <name type="scientific">Rickenella mellea</name>
    <dbReference type="NCBI Taxonomy" id="50990"/>
    <lineage>
        <taxon>Eukaryota</taxon>
        <taxon>Fungi</taxon>
        <taxon>Dikarya</taxon>
        <taxon>Basidiomycota</taxon>
        <taxon>Agaricomycotina</taxon>
        <taxon>Agaricomycetes</taxon>
        <taxon>Hymenochaetales</taxon>
        <taxon>Rickenellaceae</taxon>
        <taxon>Rickenella</taxon>
    </lineage>
</organism>
<dbReference type="EMBL" id="ML170193">
    <property type="protein sequence ID" value="TDL19779.1"/>
    <property type="molecule type" value="Genomic_DNA"/>
</dbReference>
<gene>
    <name evidence="1" type="ORF">BD410DRAFT_815806</name>
</gene>
<proteinExistence type="predicted"/>
<accession>A0A4Y7PYU3</accession>
<keyword evidence="2" id="KW-1185">Reference proteome</keyword>
<dbReference type="InterPro" id="IPR019412">
    <property type="entry name" value="IML2/TPR_39"/>
</dbReference>
<dbReference type="VEuPathDB" id="FungiDB:BD410DRAFT_815806"/>
<dbReference type="PANTHER" id="PTHR31859:SF1">
    <property type="entry name" value="TETRATRICOPEPTIDE REPEAT PROTEIN 39C"/>
    <property type="match status" value="1"/>
</dbReference>
<protein>
    <recommendedName>
        <fullName evidence="3">Tetratricopeptide repeat protein 39B</fullName>
    </recommendedName>
</protein>
<dbReference type="PANTHER" id="PTHR31859">
    <property type="entry name" value="TETRATRICOPEPTIDE REPEAT PROTEIN 39 FAMILY MEMBER"/>
    <property type="match status" value="1"/>
</dbReference>
<name>A0A4Y7PYU3_9AGAM</name>
<reference evidence="1 2" key="1">
    <citation type="submission" date="2018-06" db="EMBL/GenBank/DDBJ databases">
        <title>A transcriptomic atlas of mushroom development highlights an independent origin of complex multicellularity.</title>
        <authorList>
            <consortium name="DOE Joint Genome Institute"/>
            <person name="Krizsan K."/>
            <person name="Almasi E."/>
            <person name="Merenyi Z."/>
            <person name="Sahu N."/>
            <person name="Viragh M."/>
            <person name="Koszo T."/>
            <person name="Mondo S."/>
            <person name="Kiss B."/>
            <person name="Balint B."/>
            <person name="Kues U."/>
            <person name="Barry K."/>
            <person name="Hegedus J.C."/>
            <person name="Henrissat B."/>
            <person name="Johnson J."/>
            <person name="Lipzen A."/>
            <person name="Ohm R."/>
            <person name="Nagy I."/>
            <person name="Pangilinan J."/>
            <person name="Yan J."/>
            <person name="Xiong Y."/>
            <person name="Grigoriev I.V."/>
            <person name="Hibbett D.S."/>
            <person name="Nagy L.G."/>
        </authorList>
    </citation>
    <scope>NUCLEOTIDE SEQUENCE [LARGE SCALE GENOMIC DNA]</scope>
    <source>
        <strain evidence="1 2">SZMC22713</strain>
    </source>
</reference>
<dbReference type="Proteomes" id="UP000294933">
    <property type="component" value="Unassembled WGS sequence"/>
</dbReference>
<dbReference type="OrthoDB" id="43460at2759"/>
<dbReference type="GO" id="GO:0005741">
    <property type="term" value="C:mitochondrial outer membrane"/>
    <property type="evidence" value="ECO:0007669"/>
    <property type="project" value="TreeGrafter"/>
</dbReference>
<dbReference type="Pfam" id="PF10300">
    <property type="entry name" value="Iml2-TPR_39"/>
    <property type="match status" value="1"/>
</dbReference>
<dbReference type="GO" id="GO:0005829">
    <property type="term" value="C:cytosol"/>
    <property type="evidence" value="ECO:0007669"/>
    <property type="project" value="TreeGrafter"/>
</dbReference>